<evidence type="ECO:0000313" key="1">
    <source>
        <dbReference type="EMBL" id="GFE84104.1"/>
    </source>
</evidence>
<dbReference type="InterPro" id="IPR045617">
    <property type="entry name" value="DUF6445"/>
</dbReference>
<keyword evidence="2" id="KW-1185">Reference proteome</keyword>
<organism evidence="1 2">
    <name type="scientific">Steroidobacter agaridevorans</name>
    <dbReference type="NCBI Taxonomy" id="2695856"/>
    <lineage>
        <taxon>Bacteria</taxon>
        <taxon>Pseudomonadati</taxon>
        <taxon>Pseudomonadota</taxon>
        <taxon>Gammaproteobacteria</taxon>
        <taxon>Steroidobacterales</taxon>
        <taxon>Steroidobacteraceae</taxon>
        <taxon>Steroidobacter</taxon>
    </lineage>
</organism>
<name>A0A829YKZ9_9GAMM</name>
<protein>
    <submittedName>
        <fullName evidence="1">Uncharacterized protein</fullName>
    </submittedName>
</protein>
<dbReference type="RefSeq" id="WP_161815720.1">
    <property type="nucleotide sequence ID" value="NZ_BLJN01000008.1"/>
</dbReference>
<gene>
    <name evidence="1" type="ORF">GCM10011487_61040</name>
</gene>
<evidence type="ECO:0000313" key="2">
    <source>
        <dbReference type="Proteomes" id="UP000445000"/>
    </source>
</evidence>
<dbReference type="AlphaFoldDB" id="A0A829YKZ9"/>
<reference evidence="2" key="1">
    <citation type="submission" date="2020-01" db="EMBL/GenBank/DDBJ databases">
        <title>'Steroidobacter agaridevorans' sp. nov., agar-degrading bacteria isolated from rhizosphere soils.</title>
        <authorList>
            <person name="Ikenaga M."/>
            <person name="Kataoka M."/>
            <person name="Murouchi A."/>
            <person name="Katsuragi S."/>
            <person name="Sakai M."/>
        </authorList>
    </citation>
    <scope>NUCLEOTIDE SEQUENCE [LARGE SCALE GENOMIC DNA]</scope>
    <source>
        <strain evidence="2">YU21-B</strain>
    </source>
</reference>
<comment type="caution">
    <text evidence="1">The sequence shown here is derived from an EMBL/GenBank/DDBJ whole genome shotgun (WGS) entry which is preliminary data.</text>
</comment>
<dbReference type="Pfam" id="PF20043">
    <property type="entry name" value="DUF6445"/>
    <property type="match status" value="1"/>
</dbReference>
<proteinExistence type="predicted"/>
<sequence>MILDFHPQIRIEKQVFGNERATLLVIDNFVAEPDRLVKKATTAQFASGGRFYPGIRAKAPPSYEHFLATRLQPLLAEHFGFTGGTLRLSMCHYSLVTTPAAELAPMQRIPHVDSLAREGFATIHYLFKGSLGGTAFYRHRATGYESLDEVRGPEYFKALQAESAGPDGPGLHYINGDTPLFERIAQAEGVFNRMLVYRRNSLHSGSIDGSFVPDADPRTGRLSINSFIDPG</sequence>
<dbReference type="Proteomes" id="UP000445000">
    <property type="component" value="Unassembled WGS sequence"/>
</dbReference>
<accession>A0A829YKZ9</accession>
<dbReference type="EMBL" id="BLJN01000008">
    <property type="protein sequence ID" value="GFE84104.1"/>
    <property type="molecule type" value="Genomic_DNA"/>
</dbReference>